<accession>A0AAV2ES28</accession>
<protein>
    <submittedName>
        <fullName evidence="2">Uncharacterized protein</fullName>
    </submittedName>
</protein>
<organism evidence="2 3">
    <name type="scientific">Linum trigynum</name>
    <dbReference type="NCBI Taxonomy" id="586398"/>
    <lineage>
        <taxon>Eukaryota</taxon>
        <taxon>Viridiplantae</taxon>
        <taxon>Streptophyta</taxon>
        <taxon>Embryophyta</taxon>
        <taxon>Tracheophyta</taxon>
        <taxon>Spermatophyta</taxon>
        <taxon>Magnoliopsida</taxon>
        <taxon>eudicotyledons</taxon>
        <taxon>Gunneridae</taxon>
        <taxon>Pentapetalae</taxon>
        <taxon>rosids</taxon>
        <taxon>fabids</taxon>
        <taxon>Malpighiales</taxon>
        <taxon>Linaceae</taxon>
        <taxon>Linum</taxon>
    </lineage>
</organism>
<gene>
    <name evidence="2" type="ORF">LTRI10_LOCUS29477</name>
</gene>
<keyword evidence="3" id="KW-1185">Reference proteome</keyword>
<evidence type="ECO:0000313" key="3">
    <source>
        <dbReference type="Proteomes" id="UP001497516"/>
    </source>
</evidence>
<dbReference type="EMBL" id="OZ034818">
    <property type="protein sequence ID" value="CAL1388552.1"/>
    <property type="molecule type" value="Genomic_DNA"/>
</dbReference>
<sequence>MALDAELAAEHNIWAMVDLIQEGMRQHERISLIFPDSMASNAHTDGGAPDLGNGDLKKPSPPTSLRPQTATRTPAPPPSAPPPLQTFL</sequence>
<name>A0AAV2ES28_9ROSI</name>
<proteinExistence type="predicted"/>
<dbReference type="Proteomes" id="UP001497516">
    <property type="component" value="Chromosome 5"/>
</dbReference>
<feature type="region of interest" description="Disordered" evidence="1">
    <location>
        <begin position="38"/>
        <end position="88"/>
    </location>
</feature>
<reference evidence="2 3" key="1">
    <citation type="submission" date="2024-04" db="EMBL/GenBank/DDBJ databases">
        <authorList>
            <person name="Fracassetti M."/>
        </authorList>
    </citation>
    <scope>NUCLEOTIDE SEQUENCE [LARGE SCALE GENOMIC DNA]</scope>
</reference>
<evidence type="ECO:0000256" key="1">
    <source>
        <dbReference type="SAM" id="MobiDB-lite"/>
    </source>
</evidence>
<feature type="compositionally biased region" description="Pro residues" evidence="1">
    <location>
        <begin position="74"/>
        <end position="88"/>
    </location>
</feature>
<dbReference type="AlphaFoldDB" id="A0AAV2ES28"/>
<evidence type="ECO:0000313" key="2">
    <source>
        <dbReference type="EMBL" id="CAL1388552.1"/>
    </source>
</evidence>